<keyword evidence="3 6" id="KW-0812">Transmembrane</keyword>
<feature type="transmembrane region" description="Helical" evidence="6">
    <location>
        <begin position="267"/>
        <end position="286"/>
    </location>
</feature>
<evidence type="ECO:0000313" key="9">
    <source>
        <dbReference type="Proteomes" id="UP000293380"/>
    </source>
</evidence>
<dbReference type="PANTHER" id="PTHR43702:SF3">
    <property type="entry name" value="PROTEIN TSGA"/>
    <property type="match status" value="1"/>
</dbReference>
<keyword evidence="2" id="KW-1003">Cell membrane</keyword>
<feature type="transmembrane region" description="Helical" evidence="6">
    <location>
        <begin position="378"/>
        <end position="398"/>
    </location>
</feature>
<feature type="transmembrane region" description="Helical" evidence="6">
    <location>
        <begin position="187"/>
        <end position="210"/>
    </location>
</feature>
<sequence length="413" mass="45333">MLALVVKTLNENKSVEYKHMEKNLATLGSTFFLWGLITAINSTLVLFFYHYFNLSWPHAMLINVLFYVAPFVTCLPCSSLIASLGYRYVLRASLGLVMGGCLLLSYALSQYFLSLSMCAVFVIATGVAALQVVANPYLTLLSKEHKRVGNLSLASAVNSLGTTLAPLCIAFALQYSPIDYVSHKEPIRWIWLGLAIFSGMLIMITFLIKIPDVMQPKSIERKFVQLWQNKGFVFSACAIFTYVGVEVTLGTNTISYLTSIGQWDAEVAISLISFYWGGALIGRFLFGFLAHKVSLRKAFFTVTITSALLVFLAIVLNNTIGGYLLLLIGFANSIMYPIIFSHSMKTVPQLASLAAGILIMAGIGGAVVPYLQAMLVEIIALRFSFLLPFALYLLLACWGAKYLDSQSPSATGN</sequence>
<dbReference type="InterPro" id="IPR020846">
    <property type="entry name" value="MFS_dom"/>
</dbReference>
<feature type="transmembrane region" description="Helical" evidence="6">
    <location>
        <begin position="88"/>
        <end position="108"/>
    </location>
</feature>
<dbReference type="PANTHER" id="PTHR43702">
    <property type="entry name" value="L-FUCOSE-PROTON SYMPORTER"/>
    <property type="match status" value="1"/>
</dbReference>
<evidence type="ECO:0000256" key="5">
    <source>
        <dbReference type="ARBA" id="ARBA00023136"/>
    </source>
</evidence>
<dbReference type="RefSeq" id="WP_130959394.1">
    <property type="nucleotide sequence ID" value="NZ_SITD01000045.1"/>
</dbReference>
<comment type="subcellular location">
    <subcellularLocation>
        <location evidence="1">Cell inner membrane</location>
        <topology evidence="1">Multi-pass membrane protein</topology>
    </subcellularLocation>
</comment>
<evidence type="ECO:0000256" key="6">
    <source>
        <dbReference type="SAM" id="Phobius"/>
    </source>
</evidence>
<dbReference type="Gene3D" id="1.20.1250.20">
    <property type="entry name" value="MFS general substrate transporter like domains"/>
    <property type="match status" value="2"/>
</dbReference>
<feature type="transmembrane region" description="Helical" evidence="6">
    <location>
        <begin position="114"/>
        <end position="138"/>
    </location>
</feature>
<evidence type="ECO:0000256" key="4">
    <source>
        <dbReference type="ARBA" id="ARBA00022989"/>
    </source>
</evidence>
<keyword evidence="5 6" id="KW-0472">Membrane</keyword>
<dbReference type="Pfam" id="PF07690">
    <property type="entry name" value="MFS_1"/>
    <property type="match status" value="1"/>
</dbReference>
<evidence type="ECO:0000256" key="2">
    <source>
        <dbReference type="ARBA" id="ARBA00022475"/>
    </source>
</evidence>
<gene>
    <name evidence="8" type="ORF">EYY89_08430</name>
</gene>
<dbReference type="GO" id="GO:0005886">
    <property type="term" value="C:plasma membrane"/>
    <property type="evidence" value="ECO:0007669"/>
    <property type="project" value="UniProtKB-SubCell"/>
</dbReference>
<evidence type="ECO:0000256" key="3">
    <source>
        <dbReference type="ARBA" id="ARBA00022692"/>
    </source>
</evidence>
<feature type="transmembrane region" description="Helical" evidence="6">
    <location>
        <begin position="58"/>
        <end position="81"/>
    </location>
</feature>
<protein>
    <submittedName>
        <fullName evidence="8">MFS transporter</fullName>
    </submittedName>
</protein>
<feature type="transmembrane region" description="Helical" evidence="6">
    <location>
        <begin position="150"/>
        <end position="175"/>
    </location>
</feature>
<evidence type="ECO:0000256" key="1">
    <source>
        <dbReference type="ARBA" id="ARBA00004429"/>
    </source>
</evidence>
<dbReference type="InterPro" id="IPR036259">
    <property type="entry name" value="MFS_trans_sf"/>
</dbReference>
<keyword evidence="4 6" id="KW-1133">Transmembrane helix</keyword>
<dbReference type="AlphaFoldDB" id="A0A4Q9ET85"/>
<dbReference type="InterPro" id="IPR050375">
    <property type="entry name" value="MFS_TsgA-like"/>
</dbReference>
<organism evidence="8 9">
    <name type="scientific">Hafnia paralvei</name>
    <dbReference type="NCBI Taxonomy" id="546367"/>
    <lineage>
        <taxon>Bacteria</taxon>
        <taxon>Pseudomonadati</taxon>
        <taxon>Pseudomonadota</taxon>
        <taxon>Gammaproteobacteria</taxon>
        <taxon>Enterobacterales</taxon>
        <taxon>Hafniaceae</taxon>
        <taxon>Hafnia</taxon>
    </lineage>
</organism>
<dbReference type="InterPro" id="IPR011701">
    <property type="entry name" value="MFS"/>
</dbReference>
<accession>A0A4Q9ET85</accession>
<proteinExistence type="predicted"/>
<feature type="domain" description="Major facilitator superfamily (MFS) profile" evidence="7">
    <location>
        <begin position="23"/>
        <end position="408"/>
    </location>
</feature>
<dbReference type="EMBL" id="SITD01000045">
    <property type="protein sequence ID" value="TBM28622.1"/>
    <property type="molecule type" value="Genomic_DNA"/>
</dbReference>
<comment type="caution">
    <text evidence="8">The sequence shown here is derived from an EMBL/GenBank/DDBJ whole genome shotgun (WGS) entry which is preliminary data.</text>
</comment>
<dbReference type="PROSITE" id="PS50850">
    <property type="entry name" value="MFS"/>
    <property type="match status" value="1"/>
</dbReference>
<evidence type="ECO:0000259" key="7">
    <source>
        <dbReference type="PROSITE" id="PS50850"/>
    </source>
</evidence>
<feature type="transmembrane region" description="Helical" evidence="6">
    <location>
        <begin position="351"/>
        <end position="372"/>
    </location>
</feature>
<dbReference type="GO" id="GO:0022857">
    <property type="term" value="F:transmembrane transporter activity"/>
    <property type="evidence" value="ECO:0007669"/>
    <property type="project" value="InterPro"/>
</dbReference>
<name>A0A4Q9ET85_9GAMM</name>
<reference evidence="8 9" key="1">
    <citation type="submission" date="2019-02" db="EMBL/GenBank/DDBJ databases">
        <title>Comparative genomic analysis of the Hafnia genus genomes.</title>
        <authorList>
            <person name="Zhiqiu Y."/>
            <person name="Chao Y."/>
            <person name="Yuhui D."/>
            <person name="Di H."/>
            <person name="Bin L."/>
        </authorList>
    </citation>
    <scope>NUCLEOTIDE SEQUENCE [LARGE SCALE GENOMIC DNA]</scope>
    <source>
        <strain evidence="8 9">PCM_1194</strain>
    </source>
</reference>
<dbReference type="Proteomes" id="UP000293380">
    <property type="component" value="Unassembled WGS sequence"/>
</dbReference>
<evidence type="ECO:0000313" key="8">
    <source>
        <dbReference type="EMBL" id="TBM28622.1"/>
    </source>
</evidence>
<feature type="transmembrane region" description="Helical" evidence="6">
    <location>
        <begin position="31"/>
        <end position="52"/>
    </location>
</feature>
<dbReference type="SUPFAM" id="SSF103473">
    <property type="entry name" value="MFS general substrate transporter"/>
    <property type="match status" value="1"/>
</dbReference>
<feature type="transmembrane region" description="Helical" evidence="6">
    <location>
        <begin position="231"/>
        <end position="255"/>
    </location>
</feature>